<protein>
    <submittedName>
        <fullName evidence="1">Right-handed parallel beta-helix repeat-containing protein</fullName>
    </submittedName>
</protein>
<dbReference type="InterPro" id="IPR012334">
    <property type="entry name" value="Pectin_lyas_fold"/>
</dbReference>
<sequence>MTAYGEGARPKVVAGTSAQETLRLFDQQYWDIDSLDLSGGTTYGIFVSGTKGILHHIHLSNLAVHDVFGGPMKNKDNGLVMFSPGSVDQHFDDVLLDGVTAWNTNQWVGIMIGGGNLGYPPESVWNTNAVIRNSTVHDVQGDGIVLFRVRGGSIDSSVAWNTGMQITQSIGTPNAIWTWMCDDCTVEGNEAYLTDSPGVDGGAFDIDYGNTKDSVIDNYGHDTQGYCVAIFGAGFVTRQSVVRGNLCINNGRSPRMANYQGAIFLLSWNDGSIDGLTMENNTVYWSPYENAPALLNQGNIKPGTAVFRNNTIYSTAPWMVDSNTSLSLAQNHYSYFGAGTPEWRYGTSRFTSLTAMQGDSHQETGSSLSQHVLQQWPRVYELNAELEQTKAASAVPREQQQIKGWVLSCLLPVSLDANGMMSDAALRQMVVLKSLSQQYRALGLQVKLRMTSPDAQLFKTEAFHNAVVDLDLAGITTEQDSGSGVEQTMLLMPGGKIVARWKGFTGPSTLGLALRRWMGEPNYSQMGVKADE</sequence>
<name>A0AAU7D3E8_9BACT</name>
<dbReference type="EMBL" id="CP121194">
    <property type="protein sequence ID" value="XBH11672.1"/>
    <property type="molecule type" value="Genomic_DNA"/>
</dbReference>
<dbReference type="AlphaFoldDB" id="A0AAU7D3E8"/>
<gene>
    <name evidence="1" type="ORF">P4G45_08080</name>
</gene>
<dbReference type="InterPro" id="IPR011050">
    <property type="entry name" value="Pectin_lyase_fold/virulence"/>
</dbReference>
<proteinExistence type="predicted"/>
<evidence type="ECO:0000313" key="1">
    <source>
        <dbReference type="EMBL" id="XBH11672.1"/>
    </source>
</evidence>
<dbReference type="RefSeq" id="WP_348269162.1">
    <property type="nucleotide sequence ID" value="NZ_CP121194.1"/>
</dbReference>
<reference evidence="1" key="1">
    <citation type="submission" date="2023-03" db="EMBL/GenBank/DDBJ databases">
        <title>Edaphobacter sp.</title>
        <authorList>
            <person name="Huber K.J."/>
            <person name="Papendorf J."/>
            <person name="Pilke C."/>
            <person name="Bunk B."/>
            <person name="Sproeer C."/>
            <person name="Pester M."/>
        </authorList>
    </citation>
    <scope>NUCLEOTIDE SEQUENCE</scope>
    <source>
        <strain evidence="1">DSM 109919</strain>
    </source>
</reference>
<dbReference type="SUPFAM" id="SSF51126">
    <property type="entry name" value="Pectin lyase-like"/>
    <property type="match status" value="1"/>
</dbReference>
<accession>A0AAU7D3E8</accession>
<dbReference type="KEGG" id="epl:P4G45_08080"/>
<organism evidence="1">
    <name type="scientific">Edaphobacter paludis</name>
    <dbReference type="NCBI Taxonomy" id="3035702"/>
    <lineage>
        <taxon>Bacteria</taxon>
        <taxon>Pseudomonadati</taxon>
        <taxon>Acidobacteriota</taxon>
        <taxon>Terriglobia</taxon>
        <taxon>Terriglobales</taxon>
        <taxon>Acidobacteriaceae</taxon>
        <taxon>Edaphobacter</taxon>
    </lineage>
</organism>
<dbReference type="Gene3D" id="2.160.20.10">
    <property type="entry name" value="Single-stranded right-handed beta-helix, Pectin lyase-like"/>
    <property type="match status" value="1"/>
</dbReference>